<dbReference type="InterPro" id="IPR046673">
    <property type="entry name" value="ToxA_N"/>
</dbReference>
<evidence type="ECO:0000313" key="4">
    <source>
        <dbReference type="Proteomes" id="UP000199620"/>
    </source>
</evidence>
<sequence length="1562" mass="175817">MSNPTGTLREISQAQASRNYLSKVFAQRLTLTQVAQSMIQEWITDTFAGSSLQADNSWIGVIQRTKTGSVAYGQLTTLSDALIARCMSATLLNYTSGHHQLLRQLPAEGFQPVGAAISVEDVERMLNALAPQLLEGFCVRLVAYWNARIEGQASHSRWEAVSKQLRACLLTARQNPPLSLQERKMLLGEGSDVQVLWAYQEDRQALGAPNPLRIYQVYAAQAGLPGEWLPLLVLQRQLNEGLVSLVYLPVMALLKLDTLDQLGSLLPRYMSTYTPGLPLSWVLKEPHTDVFDALAQSLLERQLRSVRRIDWSVLATVGSYERLLIKLTSPLAWFNPDYVQQPHEEQLPIWLQTAGGADRQAYGQWLARLAHLQQCTAGASFLDGLEPIDVYARKALQRQMRLDHPQEVIINPDDYLLTFERTQGGTVGWTQRATRTLTEWALENPFASAYARVQISNQAQPGYVPDWWIKPAYLKQLIETVDVGKHYPALLNRLLLSDPVESARRRRLFVDQMAIQLPLHALENSLRQRNGFTQSGVSVVQAILQDEGRLDTQVIVARPLAFLTHAGGVAHKARNLFVIGPRDNSDLPHILYRPDQHEAMLQQFASRQALLDEVARMGSDLQAVVLERMSENDQAVFARGGFLHPHVQRFLQGDEYSTLPVSGAALLSDEQVPGVFLEAVFDESATSLWQLAKKQAVSNEALRWSLFKNDLWQVFNVLLPMLRGPVAVAGWLSQMFDSFRTLLALPPGASQEDSASALIELIGSSAGLLLSHVVPLDERLRLRETWPITGGRGGRVAFTGGPHIHQPVAAFAWQRSMADITAMDFSWATSRLRPNSTQRAQLETFQWAPGPGETWPANPTVISTDSPIRGRVVVHGNHQDYTLIDSKLYGVKPVGGRWRIVDLSHNERSGPWLRQDSKGVWKVDLGLQLLGGQPKKVTAAERRIRIQNENLRLERDYSGATARLDEVLERVRATQKRYREVHASDSDAFTDQQRHDSSTDYLRVLEEEYRLQLDRINALTAKNTHKPVSGFEREKMKQLEAIVENLRDQMTVVINTRAGVILSDERLSELEAQMDGGDEAIAQAAHRIVVQSALTIAEYNAQLIDLSTLEQNAHERLMGVPGYEPHALLMAAPETGTPLDWKSMQLKALYGAMLRRLPSSGEYEDFDQLHELFGEAIQSIQSQKTLREPDLLSMEQRITGYEAIAREYRRSQAGIREYGDMAVELVDKRVIEQLGHLLKELGREAEQSLSMLLREQEARPAAQPVSVPSADKRLFLDRKKRYQLGQVRARTPESEDEIVDILSPIDKSVQASFRRSPSSDDFEPVTEAAASVSRPVRSLEKLKGDARRLLDREPLVVEQARNETHISSMPDSVEARLARQAEAMKGVAQKIRKALAREPEKDKGTSAVVSIPLLDELAQASSRLVEQGRLIRIEMVKHLPPDEEGIAYLKQQNEVEIVLVKDRVQLKRLDDFLQEYVIKDRQGKVLAYAHFHYRARTTPNAGYSAGHLKRPEQRFMSYRSLGEKTDADVIAIYYSRISPAMAQRLFFSTRGVMVQRGRRVFW</sequence>
<name>A0ABY0WF62_9PSED</name>
<dbReference type="EMBL" id="LT629800">
    <property type="protein sequence ID" value="SDV02255.1"/>
    <property type="molecule type" value="Genomic_DNA"/>
</dbReference>
<evidence type="ECO:0000256" key="1">
    <source>
        <dbReference type="SAM" id="Coils"/>
    </source>
</evidence>
<reference evidence="3 4" key="1">
    <citation type="submission" date="2016-10" db="EMBL/GenBank/DDBJ databases">
        <authorList>
            <person name="Varghese N."/>
            <person name="Submissions S."/>
        </authorList>
    </citation>
    <scope>NUCLEOTIDE SEQUENCE [LARGE SCALE GENOMIC DNA]</scope>
    <source>
        <strain evidence="3 4">BS2771</strain>
    </source>
</reference>
<evidence type="ECO:0000259" key="2">
    <source>
        <dbReference type="Pfam" id="PF20178"/>
    </source>
</evidence>
<protein>
    <recommendedName>
        <fullName evidence="2">Dermonecrotic toxin N-terminal domain-containing protein</fullName>
    </recommendedName>
</protein>
<keyword evidence="4" id="KW-1185">Reference proteome</keyword>
<feature type="coiled-coil region" evidence="1">
    <location>
        <begin position="1002"/>
        <end position="1056"/>
    </location>
</feature>
<accession>A0ABY0WF62</accession>
<keyword evidence="1" id="KW-0175">Coiled coil</keyword>
<gene>
    <name evidence="3" type="ORF">SAMN04490181_3185</name>
</gene>
<dbReference type="Proteomes" id="UP000199620">
    <property type="component" value="Chromosome I"/>
</dbReference>
<evidence type="ECO:0000313" key="3">
    <source>
        <dbReference type="EMBL" id="SDV02255.1"/>
    </source>
</evidence>
<proteinExistence type="predicted"/>
<organism evidence="3 4">
    <name type="scientific">Pseudomonas brenneri</name>
    <dbReference type="NCBI Taxonomy" id="129817"/>
    <lineage>
        <taxon>Bacteria</taxon>
        <taxon>Pseudomonadati</taxon>
        <taxon>Pseudomonadota</taxon>
        <taxon>Gammaproteobacteria</taxon>
        <taxon>Pseudomonadales</taxon>
        <taxon>Pseudomonadaceae</taxon>
        <taxon>Pseudomonas</taxon>
    </lineage>
</organism>
<feature type="domain" description="Dermonecrotic toxin N-terminal" evidence="2">
    <location>
        <begin position="385"/>
        <end position="617"/>
    </location>
</feature>
<dbReference type="Pfam" id="PF20178">
    <property type="entry name" value="ToxA_N"/>
    <property type="match status" value="1"/>
</dbReference>